<evidence type="ECO:0000259" key="9">
    <source>
        <dbReference type="Pfam" id="PF07885"/>
    </source>
</evidence>
<name>A0A4C1WQZ0_EUMVA</name>
<dbReference type="OrthoDB" id="297496at2759"/>
<evidence type="ECO:0000256" key="5">
    <source>
        <dbReference type="ARBA" id="ARBA00023065"/>
    </source>
</evidence>
<dbReference type="InterPro" id="IPR013099">
    <property type="entry name" value="K_chnl_dom"/>
</dbReference>
<reference evidence="10 11" key="1">
    <citation type="journal article" date="2019" name="Commun. Biol.">
        <title>The bagworm genome reveals a unique fibroin gene that provides high tensile strength.</title>
        <authorList>
            <person name="Kono N."/>
            <person name="Nakamura H."/>
            <person name="Ohtoshi R."/>
            <person name="Tomita M."/>
            <person name="Numata K."/>
            <person name="Arakawa K."/>
        </authorList>
    </citation>
    <scope>NUCLEOTIDE SEQUENCE [LARGE SCALE GENOMIC DNA]</scope>
</reference>
<evidence type="ECO:0000256" key="4">
    <source>
        <dbReference type="ARBA" id="ARBA00022989"/>
    </source>
</evidence>
<feature type="domain" description="Potassium channel" evidence="9">
    <location>
        <begin position="19"/>
        <end position="99"/>
    </location>
</feature>
<keyword evidence="2" id="KW-0813">Transport</keyword>
<gene>
    <name evidence="10" type="primary">sup-9</name>
    <name evidence="10" type="ORF">EVAR_96594_1</name>
</gene>
<keyword evidence="3 8" id="KW-0812">Transmembrane</keyword>
<dbReference type="STRING" id="151549.A0A4C1WQZ0"/>
<evidence type="ECO:0000256" key="1">
    <source>
        <dbReference type="ARBA" id="ARBA00004141"/>
    </source>
</evidence>
<dbReference type="PANTHER" id="PTHR11003:SF334">
    <property type="entry name" value="FI03418P"/>
    <property type="match status" value="1"/>
</dbReference>
<dbReference type="Pfam" id="PF07885">
    <property type="entry name" value="Ion_trans_2"/>
    <property type="match status" value="1"/>
</dbReference>
<dbReference type="GO" id="GO:0015271">
    <property type="term" value="F:outward rectifier potassium channel activity"/>
    <property type="evidence" value="ECO:0007669"/>
    <property type="project" value="TreeGrafter"/>
</dbReference>
<evidence type="ECO:0000313" key="10">
    <source>
        <dbReference type="EMBL" id="GBP53916.1"/>
    </source>
</evidence>
<dbReference type="AlphaFoldDB" id="A0A4C1WQZ0"/>
<protein>
    <submittedName>
        <fullName evidence="10">Two pore potassium channel protein sup-9</fullName>
    </submittedName>
</protein>
<dbReference type="Proteomes" id="UP000299102">
    <property type="component" value="Unassembled WGS sequence"/>
</dbReference>
<dbReference type="GO" id="GO:0005886">
    <property type="term" value="C:plasma membrane"/>
    <property type="evidence" value="ECO:0007669"/>
    <property type="project" value="TreeGrafter"/>
</dbReference>
<accession>A0A4C1WQZ0</accession>
<sequence>MVNLRVQIKPVPIWLCVVLVASYIVAGTFLFKRWEGWAYLDAAYFCFITLTTIGFGDFVPAQGGGGSTAAVHSIALCSLYLLFGIALLAMAFNLVQEEVRANVAALATKLGIIKPQRDPDDPATDSDTDR</sequence>
<evidence type="ECO:0000256" key="7">
    <source>
        <dbReference type="ARBA" id="ARBA00023303"/>
    </source>
</evidence>
<feature type="transmembrane region" description="Helical" evidence="8">
    <location>
        <begin position="12"/>
        <end position="31"/>
    </location>
</feature>
<keyword evidence="7 10" id="KW-0407">Ion channel</keyword>
<dbReference type="GO" id="GO:0022841">
    <property type="term" value="F:potassium ion leak channel activity"/>
    <property type="evidence" value="ECO:0007669"/>
    <property type="project" value="TreeGrafter"/>
</dbReference>
<feature type="transmembrane region" description="Helical" evidence="8">
    <location>
        <begin position="70"/>
        <end position="92"/>
    </location>
</feature>
<proteinExistence type="predicted"/>
<dbReference type="SUPFAM" id="SSF81324">
    <property type="entry name" value="Voltage-gated potassium channels"/>
    <property type="match status" value="1"/>
</dbReference>
<keyword evidence="5" id="KW-0406">Ion transport</keyword>
<evidence type="ECO:0000256" key="6">
    <source>
        <dbReference type="ARBA" id="ARBA00023136"/>
    </source>
</evidence>
<evidence type="ECO:0000313" key="11">
    <source>
        <dbReference type="Proteomes" id="UP000299102"/>
    </source>
</evidence>
<keyword evidence="4 8" id="KW-1133">Transmembrane helix</keyword>
<organism evidence="10 11">
    <name type="scientific">Eumeta variegata</name>
    <name type="common">Bagworm moth</name>
    <name type="synonym">Eumeta japonica</name>
    <dbReference type="NCBI Taxonomy" id="151549"/>
    <lineage>
        <taxon>Eukaryota</taxon>
        <taxon>Metazoa</taxon>
        <taxon>Ecdysozoa</taxon>
        <taxon>Arthropoda</taxon>
        <taxon>Hexapoda</taxon>
        <taxon>Insecta</taxon>
        <taxon>Pterygota</taxon>
        <taxon>Neoptera</taxon>
        <taxon>Endopterygota</taxon>
        <taxon>Lepidoptera</taxon>
        <taxon>Glossata</taxon>
        <taxon>Ditrysia</taxon>
        <taxon>Tineoidea</taxon>
        <taxon>Psychidae</taxon>
        <taxon>Oiketicinae</taxon>
        <taxon>Eumeta</taxon>
    </lineage>
</organism>
<dbReference type="Gene3D" id="1.10.287.70">
    <property type="match status" value="1"/>
</dbReference>
<dbReference type="InterPro" id="IPR003280">
    <property type="entry name" value="2pore_dom_K_chnl"/>
</dbReference>
<comment type="subcellular location">
    <subcellularLocation>
        <location evidence="1">Membrane</location>
        <topology evidence="1">Multi-pass membrane protein</topology>
    </subcellularLocation>
</comment>
<dbReference type="EMBL" id="BGZK01000636">
    <property type="protein sequence ID" value="GBP53916.1"/>
    <property type="molecule type" value="Genomic_DNA"/>
</dbReference>
<dbReference type="GO" id="GO:0030322">
    <property type="term" value="P:stabilization of membrane potential"/>
    <property type="evidence" value="ECO:0007669"/>
    <property type="project" value="TreeGrafter"/>
</dbReference>
<keyword evidence="11" id="KW-1185">Reference proteome</keyword>
<dbReference type="PANTHER" id="PTHR11003">
    <property type="entry name" value="POTASSIUM CHANNEL, SUBFAMILY K"/>
    <property type="match status" value="1"/>
</dbReference>
<feature type="transmembrane region" description="Helical" evidence="8">
    <location>
        <begin position="38"/>
        <end position="58"/>
    </location>
</feature>
<evidence type="ECO:0000256" key="3">
    <source>
        <dbReference type="ARBA" id="ARBA00022692"/>
    </source>
</evidence>
<comment type="caution">
    <text evidence="10">The sequence shown here is derived from an EMBL/GenBank/DDBJ whole genome shotgun (WGS) entry which is preliminary data.</text>
</comment>
<evidence type="ECO:0000256" key="2">
    <source>
        <dbReference type="ARBA" id="ARBA00022448"/>
    </source>
</evidence>
<evidence type="ECO:0000256" key="8">
    <source>
        <dbReference type="SAM" id="Phobius"/>
    </source>
</evidence>
<keyword evidence="6 8" id="KW-0472">Membrane</keyword>